<keyword evidence="2" id="KW-0223">Dioxygenase</keyword>
<dbReference type="Proteomes" id="UP001244011">
    <property type="component" value="Unassembled WGS sequence"/>
</dbReference>
<dbReference type="CDD" id="cd03457">
    <property type="entry name" value="intradiol_dioxygenase_like"/>
    <property type="match status" value="1"/>
</dbReference>
<dbReference type="PANTHER" id="PTHR34315:SF1">
    <property type="entry name" value="INTRADIOL RING-CLEAVAGE DIOXYGENASES DOMAIN-CONTAINING PROTEIN-RELATED"/>
    <property type="match status" value="1"/>
</dbReference>
<keyword evidence="2" id="KW-0560">Oxidoreductase</keyword>
<dbReference type="GeneID" id="85313635"/>
<dbReference type="RefSeq" id="XP_060288269.1">
    <property type="nucleotide sequence ID" value="XM_060430448.1"/>
</dbReference>
<keyword evidence="1" id="KW-0732">Signal</keyword>
<dbReference type="Gene3D" id="2.60.130.10">
    <property type="entry name" value="Aromatic compound dioxygenase"/>
    <property type="match status" value="1"/>
</dbReference>
<dbReference type="EMBL" id="MU838998">
    <property type="protein sequence ID" value="KAK1772056.1"/>
    <property type="molecule type" value="Genomic_DNA"/>
</dbReference>
<name>A0AAJ0CCZ4_9PEZI</name>
<protein>
    <submittedName>
        <fullName evidence="2">Intradiol ring-cleavage dioxygenase</fullName>
    </submittedName>
</protein>
<evidence type="ECO:0000256" key="1">
    <source>
        <dbReference type="SAM" id="SignalP"/>
    </source>
</evidence>
<keyword evidence="3" id="KW-1185">Reference proteome</keyword>
<gene>
    <name evidence="2" type="ORF">QBC33DRAFT_566187</name>
</gene>
<feature type="signal peptide" evidence="1">
    <location>
        <begin position="1"/>
        <end position="18"/>
    </location>
</feature>
<feature type="chain" id="PRO_5042523164" evidence="1">
    <location>
        <begin position="19"/>
        <end position="371"/>
    </location>
</feature>
<organism evidence="2 3">
    <name type="scientific">Phialemonium atrogriseum</name>
    <dbReference type="NCBI Taxonomy" id="1093897"/>
    <lineage>
        <taxon>Eukaryota</taxon>
        <taxon>Fungi</taxon>
        <taxon>Dikarya</taxon>
        <taxon>Ascomycota</taxon>
        <taxon>Pezizomycotina</taxon>
        <taxon>Sordariomycetes</taxon>
        <taxon>Sordariomycetidae</taxon>
        <taxon>Cephalothecales</taxon>
        <taxon>Cephalothecaceae</taxon>
        <taxon>Phialemonium</taxon>
    </lineage>
</organism>
<dbReference type="GO" id="GO:0016702">
    <property type="term" value="F:oxidoreductase activity, acting on single donors with incorporation of molecular oxygen, incorporation of two atoms of oxygen"/>
    <property type="evidence" value="ECO:0007669"/>
    <property type="project" value="InterPro"/>
</dbReference>
<reference evidence="2" key="1">
    <citation type="submission" date="2023-06" db="EMBL/GenBank/DDBJ databases">
        <title>Genome-scale phylogeny and comparative genomics of the fungal order Sordariales.</title>
        <authorList>
            <consortium name="Lawrence Berkeley National Laboratory"/>
            <person name="Hensen N."/>
            <person name="Bonometti L."/>
            <person name="Westerberg I."/>
            <person name="Brannstrom I.O."/>
            <person name="Guillou S."/>
            <person name="Cros-Aarteil S."/>
            <person name="Calhoun S."/>
            <person name="Haridas S."/>
            <person name="Kuo A."/>
            <person name="Mondo S."/>
            <person name="Pangilinan J."/>
            <person name="Riley R."/>
            <person name="Labutti K."/>
            <person name="Andreopoulos B."/>
            <person name="Lipzen A."/>
            <person name="Chen C."/>
            <person name="Yanf M."/>
            <person name="Daum C."/>
            <person name="Ng V."/>
            <person name="Clum A."/>
            <person name="Steindorff A."/>
            <person name="Ohm R."/>
            <person name="Martin F."/>
            <person name="Silar P."/>
            <person name="Natvig D."/>
            <person name="Lalanne C."/>
            <person name="Gautier V."/>
            <person name="Ament-Velasquez S.L."/>
            <person name="Kruys A."/>
            <person name="Hutchinson M.I."/>
            <person name="Powell A.J."/>
            <person name="Barry K."/>
            <person name="Miller A.N."/>
            <person name="Grigoriev I.V."/>
            <person name="Debuchy R."/>
            <person name="Gladieux P."/>
            <person name="Thoren M.H."/>
            <person name="Johannesson H."/>
        </authorList>
    </citation>
    <scope>NUCLEOTIDE SEQUENCE</scope>
    <source>
        <strain evidence="2">8032-3</strain>
    </source>
</reference>
<sequence length="371" mass="39779">MRLVSVLSGVLVIAGVSGHPGHNIAEEVAVRRDFLSRNRNDLSHCTNRMRSRGLEQRSIERRATLATKLFKRDGLQVRQISSLKKPHKSTKNYTIDTDAAVVFSGNKSCVLNPEATEGPYYVAGESVRQDVVEDQVGVPLTIDVQVVDVETCEPVTAKLLEIWRKQNPLLLQLDRYYGGVTASGNGVWAADPSNLDSTFLRGFQKTDEDGAVQFQTIFPGHYIGRTIHIHVMVHPSATAHENGSVIDTSASHVGQMYFDQDLITEIEKLAPYNTNRQALTTNAQDFILAGEAATADPLMEYTLLGDRLEDGLLAWLSIGVNTSYTRTVSAAATVYKEGGKANSNGLGGGGFPGGGGGGLGGGFGGGFGGTP</sequence>
<accession>A0AAJ0CCZ4</accession>
<proteinExistence type="predicted"/>
<dbReference type="SUPFAM" id="SSF49482">
    <property type="entry name" value="Aromatic compound dioxygenase"/>
    <property type="match status" value="1"/>
</dbReference>
<dbReference type="AlphaFoldDB" id="A0AAJ0CCZ4"/>
<comment type="caution">
    <text evidence="2">The sequence shown here is derived from an EMBL/GenBank/DDBJ whole genome shotgun (WGS) entry which is preliminary data.</text>
</comment>
<evidence type="ECO:0000313" key="2">
    <source>
        <dbReference type="EMBL" id="KAK1772056.1"/>
    </source>
</evidence>
<dbReference type="PANTHER" id="PTHR34315">
    <property type="match status" value="1"/>
</dbReference>
<dbReference type="GO" id="GO:0005506">
    <property type="term" value="F:iron ion binding"/>
    <property type="evidence" value="ECO:0007669"/>
    <property type="project" value="InterPro"/>
</dbReference>
<evidence type="ECO:0000313" key="3">
    <source>
        <dbReference type="Proteomes" id="UP001244011"/>
    </source>
</evidence>
<dbReference type="InterPro" id="IPR015889">
    <property type="entry name" value="Intradiol_dOase_core"/>
</dbReference>